<reference evidence="1 2" key="1">
    <citation type="journal article" date="2013" name="Mar. Genomics">
        <title>Expression of sulfatases in Rhodopirellula baltica and the diversity of sulfatases in the genus Rhodopirellula.</title>
        <authorList>
            <person name="Wegner C.E."/>
            <person name="Richter-Heitmann T."/>
            <person name="Klindworth A."/>
            <person name="Klockow C."/>
            <person name="Richter M."/>
            <person name="Achstetter T."/>
            <person name="Glockner F.O."/>
            <person name="Harder J."/>
        </authorList>
    </citation>
    <scope>NUCLEOTIDE SEQUENCE [LARGE SCALE GENOMIC DNA]</scope>
    <source>
        <strain evidence="1 2">SH28</strain>
    </source>
</reference>
<dbReference type="EMBL" id="AMCW01000002">
    <property type="protein sequence ID" value="EKK04646.1"/>
    <property type="molecule type" value="Genomic_DNA"/>
</dbReference>
<comment type="caution">
    <text evidence="1">The sequence shown here is derived from an EMBL/GenBank/DDBJ whole genome shotgun (WGS) entry which is preliminary data.</text>
</comment>
<dbReference type="AlphaFoldDB" id="K5EFH5"/>
<proteinExistence type="predicted"/>
<dbReference type="Proteomes" id="UP000007993">
    <property type="component" value="Unassembled WGS sequence"/>
</dbReference>
<evidence type="ECO:0000313" key="2">
    <source>
        <dbReference type="Proteomes" id="UP000007993"/>
    </source>
</evidence>
<dbReference type="PATRIC" id="fig|993517.3.peg.32"/>
<accession>K5EFH5</accession>
<organism evidence="1 2">
    <name type="scientific">Rhodopirellula baltica SH28</name>
    <dbReference type="NCBI Taxonomy" id="993517"/>
    <lineage>
        <taxon>Bacteria</taxon>
        <taxon>Pseudomonadati</taxon>
        <taxon>Planctomycetota</taxon>
        <taxon>Planctomycetia</taxon>
        <taxon>Pirellulales</taxon>
        <taxon>Pirellulaceae</taxon>
        <taxon>Rhodopirellula</taxon>
    </lineage>
</organism>
<evidence type="ECO:0000313" key="1">
    <source>
        <dbReference type="EMBL" id="EKK04646.1"/>
    </source>
</evidence>
<protein>
    <submittedName>
        <fullName evidence="1">Uncharacterized protein</fullName>
    </submittedName>
</protein>
<gene>
    <name evidence="1" type="ORF">RBSH_00026</name>
</gene>
<sequence length="48" mass="5390">MSLGDVDFFPTSATHNMVFTLGLRHTFVVWQRAMALVQSTAIQTPPLR</sequence>
<name>K5EFH5_RHOBT</name>